<dbReference type="EMBL" id="NEVH01002143">
    <property type="protein sequence ID" value="PNF42568.1"/>
    <property type="molecule type" value="Genomic_DNA"/>
</dbReference>
<protein>
    <submittedName>
        <fullName evidence="1">Uncharacterized protein</fullName>
    </submittedName>
</protein>
<dbReference type="InParanoid" id="A0A2J7RP21"/>
<accession>A0A2J7RP21</accession>
<comment type="caution">
    <text evidence="1">The sequence shown here is derived from an EMBL/GenBank/DDBJ whole genome shotgun (WGS) entry which is preliminary data.</text>
</comment>
<evidence type="ECO:0000313" key="1">
    <source>
        <dbReference type="EMBL" id="PNF42568.1"/>
    </source>
</evidence>
<dbReference type="AlphaFoldDB" id="A0A2J7RP21"/>
<proteinExistence type="predicted"/>
<organism evidence="1 2">
    <name type="scientific">Cryptotermes secundus</name>
    <dbReference type="NCBI Taxonomy" id="105785"/>
    <lineage>
        <taxon>Eukaryota</taxon>
        <taxon>Metazoa</taxon>
        <taxon>Ecdysozoa</taxon>
        <taxon>Arthropoda</taxon>
        <taxon>Hexapoda</taxon>
        <taxon>Insecta</taxon>
        <taxon>Pterygota</taxon>
        <taxon>Neoptera</taxon>
        <taxon>Polyneoptera</taxon>
        <taxon>Dictyoptera</taxon>
        <taxon>Blattodea</taxon>
        <taxon>Blattoidea</taxon>
        <taxon>Termitoidae</taxon>
        <taxon>Kalotermitidae</taxon>
        <taxon>Cryptotermitinae</taxon>
        <taxon>Cryptotermes</taxon>
    </lineage>
</organism>
<dbReference type="Proteomes" id="UP000235965">
    <property type="component" value="Unassembled WGS sequence"/>
</dbReference>
<keyword evidence="2" id="KW-1185">Reference proteome</keyword>
<name>A0A2J7RP21_9NEOP</name>
<gene>
    <name evidence="1" type="ORF">B7P43_G05437</name>
</gene>
<sequence length="86" mass="9887">MWITRGHVAWMGETVLEGLKGRDHMRKYVKIGSIFPVALISQDRIMVMNVLDFIISDEFLGQLLEMSTPLMEEGCHQKMHNILLSV</sequence>
<evidence type="ECO:0000313" key="2">
    <source>
        <dbReference type="Proteomes" id="UP000235965"/>
    </source>
</evidence>
<reference evidence="1 2" key="1">
    <citation type="submission" date="2017-12" db="EMBL/GenBank/DDBJ databases">
        <title>Hemimetabolous genomes reveal molecular basis of termite eusociality.</title>
        <authorList>
            <person name="Harrison M.C."/>
            <person name="Jongepier E."/>
            <person name="Robertson H.M."/>
            <person name="Arning N."/>
            <person name="Bitard-Feildel T."/>
            <person name="Chao H."/>
            <person name="Childers C.P."/>
            <person name="Dinh H."/>
            <person name="Doddapaneni H."/>
            <person name="Dugan S."/>
            <person name="Gowin J."/>
            <person name="Greiner C."/>
            <person name="Han Y."/>
            <person name="Hu H."/>
            <person name="Hughes D.S.T."/>
            <person name="Huylmans A.-K."/>
            <person name="Kemena C."/>
            <person name="Kremer L.P.M."/>
            <person name="Lee S.L."/>
            <person name="Lopez-Ezquerra A."/>
            <person name="Mallet L."/>
            <person name="Monroy-Kuhn J.M."/>
            <person name="Moser A."/>
            <person name="Murali S.C."/>
            <person name="Muzny D.M."/>
            <person name="Otani S."/>
            <person name="Piulachs M.-D."/>
            <person name="Poelchau M."/>
            <person name="Qu J."/>
            <person name="Schaub F."/>
            <person name="Wada-Katsumata A."/>
            <person name="Worley K.C."/>
            <person name="Xie Q."/>
            <person name="Ylla G."/>
            <person name="Poulsen M."/>
            <person name="Gibbs R.A."/>
            <person name="Schal C."/>
            <person name="Richards S."/>
            <person name="Belles X."/>
            <person name="Korb J."/>
            <person name="Bornberg-Bauer E."/>
        </authorList>
    </citation>
    <scope>NUCLEOTIDE SEQUENCE [LARGE SCALE GENOMIC DNA]</scope>
    <source>
        <tissue evidence="1">Whole body</tissue>
    </source>
</reference>